<proteinExistence type="predicted"/>
<protein>
    <submittedName>
        <fullName evidence="2">Protein-ADP-ribose hydrolase</fullName>
    </submittedName>
</protein>
<evidence type="ECO:0000313" key="2">
    <source>
        <dbReference type="EMBL" id="HIU28471.1"/>
    </source>
</evidence>
<dbReference type="GO" id="GO:0016787">
    <property type="term" value="F:hydrolase activity"/>
    <property type="evidence" value="ECO:0007669"/>
    <property type="project" value="UniProtKB-KW"/>
</dbReference>
<reference evidence="2" key="2">
    <citation type="journal article" date="2021" name="PeerJ">
        <title>Extensive microbial diversity within the chicken gut microbiome revealed by metagenomics and culture.</title>
        <authorList>
            <person name="Gilroy R."/>
            <person name="Ravi A."/>
            <person name="Getino M."/>
            <person name="Pursley I."/>
            <person name="Horton D.L."/>
            <person name="Alikhan N.F."/>
            <person name="Baker D."/>
            <person name="Gharbi K."/>
            <person name="Hall N."/>
            <person name="Watson M."/>
            <person name="Adriaenssens E.M."/>
            <person name="Foster-Nyarko E."/>
            <person name="Jarju S."/>
            <person name="Secka A."/>
            <person name="Antonio M."/>
            <person name="Oren A."/>
            <person name="Chaudhuri R.R."/>
            <person name="La Ragione R."/>
            <person name="Hildebrand F."/>
            <person name="Pallen M.J."/>
        </authorList>
    </citation>
    <scope>NUCLEOTIDE SEQUENCE</scope>
    <source>
        <strain evidence="2">11300</strain>
    </source>
</reference>
<dbReference type="Proteomes" id="UP000824091">
    <property type="component" value="Unassembled WGS sequence"/>
</dbReference>
<sequence length="257" mass="29219">MTQNERLDYLLRYLLAEHKEYANIRVPDDLLEKRKLLRSLMNVRPPVPASAEFLAVQDAYLQERLSERGVTRFHDLKPAQPGLYLWQGDITMLAADAIVNAANSQLLGCFVPCHGCIDNAIHTYAGVQLRLECAEIMRRQGCEEEAGHAKITKGYNLPCRYVLHTVGPIIYGAVTKADRKLLADCYRSCLELAAENGLASVAFCCISTGEFHFPNELAAEIALQTVREWQRKNPDKIEVIFNVFKDSDYEIYRRLLR</sequence>
<dbReference type="InterPro" id="IPR043472">
    <property type="entry name" value="Macro_dom-like"/>
</dbReference>
<evidence type="ECO:0000313" key="3">
    <source>
        <dbReference type="Proteomes" id="UP000824091"/>
    </source>
</evidence>
<dbReference type="SMART" id="SM00506">
    <property type="entry name" value="A1pp"/>
    <property type="match status" value="1"/>
</dbReference>
<accession>A0A9D1I502</accession>
<gene>
    <name evidence="2" type="ORF">IAD16_08845</name>
</gene>
<dbReference type="AlphaFoldDB" id="A0A9D1I502"/>
<dbReference type="Gene3D" id="3.40.220.10">
    <property type="entry name" value="Leucine Aminopeptidase, subunit E, domain 1"/>
    <property type="match status" value="1"/>
</dbReference>
<dbReference type="SUPFAM" id="SSF52949">
    <property type="entry name" value="Macro domain-like"/>
    <property type="match status" value="1"/>
</dbReference>
<comment type="caution">
    <text evidence="2">The sequence shown here is derived from an EMBL/GenBank/DDBJ whole genome shotgun (WGS) entry which is preliminary data.</text>
</comment>
<dbReference type="PROSITE" id="PS51154">
    <property type="entry name" value="MACRO"/>
    <property type="match status" value="1"/>
</dbReference>
<name>A0A9D1I502_9FIRM</name>
<dbReference type="PANTHER" id="PTHR11106">
    <property type="entry name" value="GANGLIOSIDE INDUCED DIFFERENTIATION ASSOCIATED PROTEIN 2-RELATED"/>
    <property type="match status" value="1"/>
</dbReference>
<dbReference type="EMBL" id="DVMO01000137">
    <property type="protein sequence ID" value="HIU28471.1"/>
    <property type="molecule type" value="Genomic_DNA"/>
</dbReference>
<organism evidence="2 3">
    <name type="scientific">Candidatus Fimisoma avicola</name>
    <dbReference type="NCBI Taxonomy" id="2840826"/>
    <lineage>
        <taxon>Bacteria</taxon>
        <taxon>Bacillati</taxon>
        <taxon>Bacillota</taxon>
        <taxon>Clostridia</taxon>
        <taxon>Eubacteriales</taxon>
        <taxon>Candidatus Fimisoma</taxon>
    </lineage>
</organism>
<dbReference type="InterPro" id="IPR002589">
    <property type="entry name" value="Macro_dom"/>
</dbReference>
<dbReference type="NCBIfam" id="NF003163">
    <property type="entry name" value="PRK04143.1"/>
    <property type="match status" value="1"/>
</dbReference>
<evidence type="ECO:0000259" key="1">
    <source>
        <dbReference type="PROSITE" id="PS51154"/>
    </source>
</evidence>
<dbReference type="Pfam" id="PF01661">
    <property type="entry name" value="Macro"/>
    <property type="match status" value="1"/>
</dbReference>
<reference evidence="2" key="1">
    <citation type="submission" date="2020-10" db="EMBL/GenBank/DDBJ databases">
        <authorList>
            <person name="Gilroy R."/>
        </authorList>
    </citation>
    <scope>NUCLEOTIDE SEQUENCE</scope>
    <source>
        <strain evidence="2">11300</strain>
    </source>
</reference>
<feature type="domain" description="Macro" evidence="1">
    <location>
        <begin position="70"/>
        <end position="257"/>
    </location>
</feature>
<keyword evidence="2" id="KW-0378">Hydrolase</keyword>
<dbReference type="PANTHER" id="PTHR11106:SF27">
    <property type="entry name" value="MACRO DOMAIN-CONTAINING PROTEIN"/>
    <property type="match status" value="1"/>
</dbReference>
<dbReference type="CDD" id="cd02908">
    <property type="entry name" value="Macro_OAADPr_deacetylase"/>
    <property type="match status" value="1"/>
</dbReference>